<evidence type="ECO:0000313" key="2">
    <source>
        <dbReference type="EMBL" id="KZV51535.1"/>
    </source>
</evidence>
<proteinExistence type="predicted"/>
<dbReference type="OrthoDB" id="1746290at2759"/>
<dbReference type="AlphaFoldDB" id="A0A2Z7CZ14"/>
<accession>A0A2Z7CZ14</accession>
<gene>
    <name evidence="2" type="ORF">F511_05851</name>
</gene>
<dbReference type="PANTHER" id="PTHR34222">
    <property type="entry name" value="GAG_PRE-INTEGRS DOMAIN-CONTAINING PROTEIN"/>
    <property type="match status" value="1"/>
</dbReference>
<reference evidence="2 3" key="1">
    <citation type="journal article" date="2015" name="Proc. Natl. Acad. Sci. U.S.A.">
        <title>The resurrection genome of Boea hygrometrica: A blueprint for survival of dehydration.</title>
        <authorList>
            <person name="Xiao L."/>
            <person name="Yang G."/>
            <person name="Zhang L."/>
            <person name="Yang X."/>
            <person name="Zhao S."/>
            <person name="Ji Z."/>
            <person name="Zhou Q."/>
            <person name="Hu M."/>
            <person name="Wang Y."/>
            <person name="Chen M."/>
            <person name="Xu Y."/>
            <person name="Jin H."/>
            <person name="Xiao X."/>
            <person name="Hu G."/>
            <person name="Bao F."/>
            <person name="Hu Y."/>
            <person name="Wan P."/>
            <person name="Li L."/>
            <person name="Deng X."/>
            <person name="Kuang T."/>
            <person name="Xiang C."/>
            <person name="Zhu J.K."/>
            <person name="Oliver M.J."/>
            <person name="He Y."/>
        </authorList>
    </citation>
    <scope>NUCLEOTIDE SEQUENCE [LARGE SCALE GENOMIC DNA]</scope>
    <source>
        <strain evidence="3">cv. XS01</strain>
    </source>
</reference>
<evidence type="ECO:0000256" key="1">
    <source>
        <dbReference type="SAM" id="MobiDB-lite"/>
    </source>
</evidence>
<sequence length="188" mass="21007">MGLNESYAQIRAQISMMDPLPVISKVFSLVVQEERQTSIHQNVSAILPDQHFAMSHISNITSVKGSNNPKGTRSDMPVCSHCHIPNDTVDRCYKLHGYPLNHPKYKQKQDEKKPQANQTHGSPDSWMPATNKHLSQDHCSKIIAFLSEQLQLGNGSTLVSQQPEAPTSHFTGTYFLSTFSNSLLHPRS</sequence>
<evidence type="ECO:0000313" key="3">
    <source>
        <dbReference type="Proteomes" id="UP000250235"/>
    </source>
</evidence>
<keyword evidence="3" id="KW-1185">Reference proteome</keyword>
<feature type="region of interest" description="Disordered" evidence="1">
    <location>
        <begin position="103"/>
        <end position="131"/>
    </location>
</feature>
<organism evidence="2 3">
    <name type="scientific">Dorcoceras hygrometricum</name>
    <dbReference type="NCBI Taxonomy" id="472368"/>
    <lineage>
        <taxon>Eukaryota</taxon>
        <taxon>Viridiplantae</taxon>
        <taxon>Streptophyta</taxon>
        <taxon>Embryophyta</taxon>
        <taxon>Tracheophyta</taxon>
        <taxon>Spermatophyta</taxon>
        <taxon>Magnoliopsida</taxon>
        <taxon>eudicotyledons</taxon>
        <taxon>Gunneridae</taxon>
        <taxon>Pentapetalae</taxon>
        <taxon>asterids</taxon>
        <taxon>lamiids</taxon>
        <taxon>Lamiales</taxon>
        <taxon>Gesneriaceae</taxon>
        <taxon>Didymocarpoideae</taxon>
        <taxon>Trichosporeae</taxon>
        <taxon>Loxocarpinae</taxon>
        <taxon>Dorcoceras</taxon>
    </lineage>
</organism>
<name>A0A2Z7CZ14_9LAMI</name>
<dbReference type="EMBL" id="KQ991601">
    <property type="protein sequence ID" value="KZV51535.1"/>
    <property type="molecule type" value="Genomic_DNA"/>
</dbReference>
<dbReference type="Proteomes" id="UP000250235">
    <property type="component" value="Unassembled WGS sequence"/>
</dbReference>
<protein>
    <submittedName>
        <fullName evidence="2">Uncharacterized protein</fullName>
    </submittedName>
</protein>
<dbReference type="PANTHER" id="PTHR34222:SF99">
    <property type="entry name" value="PROTEIN, PUTATIVE-RELATED"/>
    <property type="match status" value="1"/>
</dbReference>